<reference evidence="3" key="1">
    <citation type="journal article" date="2023" name="G3 (Bethesda)">
        <title>Whole genome assembly and annotation of the endangered Caribbean coral Acropora cervicornis.</title>
        <authorList>
            <person name="Selwyn J.D."/>
            <person name="Vollmer S.V."/>
        </authorList>
    </citation>
    <scope>NUCLEOTIDE SEQUENCE</scope>
    <source>
        <strain evidence="3">K2</strain>
    </source>
</reference>
<dbReference type="AlphaFoldDB" id="A0AAD9Q3S6"/>
<proteinExistence type="predicted"/>
<dbReference type="FunFam" id="3.30.70.270:FF:000026">
    <property type="entry name" value="Transposon Ty3-G Gag-Pol polyprotein"/>
    <property type="match status" value="1"/>
</dbReference>
<feature type="domain" description="Reverse transcriptase/retrotransposon-derived protein RNase H-like" evidence="2">
    <location>
        <begin position="46"/>
        <end position="140"/>
    </location>
</feature>
<dbReference type="PANTHER" id="PTHR37984:SF8">
    <property type="entry name" value="CCHC-TYPE DOMAIN-CONTAINING PROTEIN"/>
    <property type="match status" value="1"/>
</dbReference>
<feature type="compositionally biased region" description="Polar residues" evidence="1">
    <location>
        <begin position="152"/>
        <end position="171"/>
    </location>
</feature>
<evidence type="ECO:0000256" key="1">
    <source>
        <dbReference type="SAM" id="MobiDB-lite"/>
    </source>
</evidence>
<evidence type="ECO:0000313" key="3">
    <source>
        <dbReference type="EMBL" id="KAK2554126.1"/>
    </source>
</evidence>
<gene>
    <name evidence="3" type="ORF">P5673_024478</name>
</gene>
<feature type="region of interest" description="Disordered" evidence="1">
    <location>
        <begin position="150"/>
        <end position="171"/>
    </location>
</feature>
<protein>
    <submittedName>
        <fullName evidence="3">Retrovirus-related Pol polyprotein from transposon 17.6</fullName>
    </submittedName>
</protein>
<dbReference type="InterPro" id="IPR050951">
    <property type="entry name" value="Retrovirus_Pol_polyprotein"/>
</dbReference>
<sequence>MPKPTDVKGVQRFLGLINYLSKFLLKMSELCEPLRVLTLRETEWCWLEAHNKVFQEIKLLVTNSPVLRYYDPTEELTLQCDASEKGLGAALLQQGHPIAFASRALTACEMGYAPIEKELLAVVYGMERFHHYTYGRKVTVNSDHKPRVNCKETPTQGAKETAENVATTPRV</sequence>
<dbReference type="CDD" id="cd09274">
    <property type="entry name" value="RNase_HI_RT_Ty3"/>
    <property type="match status" value="1"/>
</dbReference>
<dbReference type="InterPro" id="IPR041577">
    <property type="entry name" value="RT_RNaseH_2"/>
</dbReference>
<dbReference type="Proteomes" id="UP001249851">
    <property type="component" value="Unassembled WGS sequence"/>
</dbReference>
<evidence type="ECO:0000259" key="2">
    <source>
        <dbReference type="Pfam" id="PF17919"/>
    </source>
</evidence>
<dbReference type="InterPro" id="IPR043502">
    <property type="entry name" value="DNA/RNA_pol_sf"/>
</dbReference>
<dbReference type="SUPFAM" id="SSF56672">
    <property type="entry name" value="DNA/RNA polymerases"/>
    <property type="match status" value="1"/>
</dbReference>
<dbReference type="Gene3D" id="3.30.70.270">
    <property type="match status" value="1"/>
</dbReference>
<comment type="caution">
    <text evidence="3">The sequence shown here is derived from an EMBL/GenBank/DDBJ whole genome shotgun (WGS) entry which is preliminary data.</text>
</comment>
<dbReference type="Pfam" id="PF17919">
    <property type="entry name" value="RT_RNaseH_2"/>
    <property type="match status" value="1"/>
</dbReference>
<keyword evidence="4" id="KW-1185">Reference proteome</keyword>
<dbReference type="FunFam" id="3.10.20.370:FF:000001">
    <property type="entry name" value="Retrovirus-related Pol polyprotein from transposon 17.6-like protein"/>
    <property type="match status" value="1"/>
</dbReference>
<dbReference type="InterPro" id="IPR043128">
    <property type="entry name" value="Rev_trsase/Diguanyl_cyclase"/>
</dbReference>
<organism evidence="3 4">
    <name type="scientific">Acropora cervicornis</name>
    <name type="common">Staghorn coral</name>
    <dbReference type="NCBI Taxonomy" id="6130"/>
    <lineage>
        <taxon>Eukaryota</taxon>
        <taxon>Metazoa</taxon>
        <taxon>Cnidaria</taxon>
        <taxon>Anthozoa</taxon>
        <taxon>Hexacorallia</taxon>
        <taxon>Scleractinia</taxon>
        <taxon>Astrocoeniina</taxon>
        <taxon>Acroporidae</taxon>
        <taxon>Acropora</taxon>
    </lineage>
</organism>
<accession>A0AAD9Q3S6</accession>
<evidence type="ECO:0000313" key="4">
    <source>
        <dbReference type="Proteomes" id="UP001249851"/>
    </source>
</evidence>
<name>A0AAD9Q3S6_ACRCE</name>
<dbReference type="EMBL" id="JARQWQ010000072">
    <property type="protein sequence ID" value="KAK2554126.1"/>
    <property type="molecule type" value="Genomic_DNA"/>
</dbReference>
<dbReference type="PANTHER" id="PTHR37984">
    <property type="entry name" value="PROTEIN CBG26694"/>
    <property type="match status" value="1"/>
</dbReference>
<reference evidence="3" key="2">
    <citation type="journal article" date="2023" name="Science">
        <title>Genomic signatures of disease resistance in endangered staghorn corals.</title>
        <authorList>
            <person name="Vollmer S.V."/>
            <person name="Selwyn J.D."/>
            <person name="Despard B.A."/>
            <person name="Roesel C.L."/>
        </authorList>
    </citation>
    <scope>NUCLEOTIDE SEQUENCE</scope>
    <source>
        <strain evidence="3">K2</strain>
    </source>
</reference>